<sequence>MGALPLPIACPPVPAGSAGTRTTPARLVTSVSSLPNGLPQRVATLSVHTSPLDQPGTGDAGGMNVYVVQVAKRLAARGTEVEIFTRAVCRDTPLLAEISPGVLVRSVPAGPFEELDKQELPGQVCQFTLEVLRAEAASEPGRYDLVHAHYWLSGKVGAAVKERWGVPLVQSMHTLGMVKNAALANGDAAEPDERIRGELEVVAAADRLIANTAEEARQLTRLYGADPAKVQTVNPGADLSVFTPGGPHGRAEARRRLGIAADAAVLLFVGRVQPLKGPDVVLRTAARLLEADPGLRRTLQVVLVGGPSGRQERADPDRMRELAAHLGIADIVRFEPPCPQAELADWYRAATIMLAPSHSESFGLVALEAQACGTPVVAASVGGLRTVVRDGDSGVLVDGHDPGDWARILRRLLGAPQRLHELSAGALRHASAFGWSATVDGLVRVYTGAMDEVAARVGA</sequence>
<evidence type="ECO:0000256" key="6">
    <source>
        <dbReference type="ARBA" id="ARBA00048131"/>
    </source>
</evidence>
<feature type="binding site" evidence="7">
    <location>
        <position position="62"/>
    </location>
    <ligand>
        <name>UDP-N-acetyl-alpha-D-glucosamine</name>
        <dbReference type="ChEBI" id="CHEBI:57705"/>
    </ligand>
</feature>
<evidence type="ECO:0000259" key="9">
    <source>
        <dbReference type="Pfam" id="PF13579"/>
    </source>
</evidence>
<evidence type="ECO:0000256" key="4">
    <source>
        <dbReference type="ARBA" id="ARBA00022723"/>
    </source>
</evidence>
<comment type="caution">
    <text evidence="7">Lacks conserved residue(s) required for the propagation of feature annotation.</text>
</comment>
<feature type="binding site" evidence="7">
    <location>
        <begin position="59"/>
        <end position="64"/>
    </location>
    <ligand>
        <name>1D-myo-inositol 3-phosphate</name>
        <dbReference type="ChEBI" id="CHEBI:58401"/>
    </ligand>
</feature>
<feature type="binding site" evidence="7">
    <location>
        <position position="350"/>
    </location>
    <ligand>
        <name>Mg(2+)</name>
        <dbReference type="ChEBI" id="CHEBI:18420"/>
    </ligand>
</feature>
<feature type="binding site" evidence="7">
    <location>
        <position position="348"/>
    </location>
    <ligand>
        <name>Mg(2+)</name>
        <dbReference type="ChEBI" id="CHEBI:18420"/>
    </ligand>
</feature>
<keyword evidence="4 7" id="KW-0479">Metal-binding</keyword>
<dbReference type="Pfam" id="PF00534">
    <property type="entry name" value="Glycos_transf_1"/>
    <property type="match status" value="1"/>
</dbReference>
<evidence type="ECO:0000259" key="8">
    <source>
        <dbReference type="Pfam" id="PF00534"/>
    </source>
</evidence>
<evidence type="ECO:0000256" key="5">
    <source>
        <dbReference type="ARBA" id="ARBA00022842"/>
    </source>
</evidence>
<comment type="subunit">
    <text evidence="7">Homodimer.</text>
</comment>
<comment type="catalytic activity">
    <reaction evidence="6 7">
        <text>1D-myo-inositol 3-phosphate + UDP-N-acetyl-alpha-D-glucosamine = 1D-myo-inositol 2-acetamido-2-deoxy-alpha-D-glucopyranoside 3-phosphate + UDP + H(+)</text>
        <dbReference type="Rhea" id="RHEA:26188"/>
        <dbReference type="ChEBI" id="CHEBI:15378"/>
        <dbReference type="ChEBI" id="CHEBI:57705"/>
        <dbReference type="ChEBI" id="CHEBI:58223"/>
        <dbReference type="ChEBI" id="CHEBI:58401"/>
        <dbReference type="ChEBI" id="CHEBI:58892"/>
        <dbReference type="EC" id="2.4.1.250"/>
    </reaction>
</comment>
<dbReference type="EMBL" id="RPFW01000010">
    <property type="protein sequence ID" value="TVZ00212.1"/>
    <property type="molecule type" value="Genomic_DNA"/>
</dbReference>
<evidence type="ECO:0000256" key="2">
    <source>
        <dbReference type="ARBA" id="ARBA00022676"/>
    </source>
</evidence>
<dbReference type="GO" id="GO:0010125">
    <property type="term" value="P:mycothiol biosynthetic process"/>
    <property type="evidence" value="ECO:0007669"/>
    <property type="project" value="UniProtKB-UniRule"/>
</dbReference>
<dbReference type="Gene3D" id="3.40.50.2000">
    <property type="entry name" value="Glycogen Phosphorylase B"/>
    <property type="match status" value="2"/>
</dbReference>
<dbReference type="GO" id="GO:0102710">
    <property type="term" value="F:D-inositol-3-phosphate glycosyltransferase activity"/>
    <property type="evidence" value="ECO:0007669"/>
    <property type="project" value="UniProtKB-EC"/>
</dbReference>
<dbReference type="SUPFAM" id="SSF53756">
    <property type="entry name" value="UDP-Glycosyltransferase/glycogen phosphorylase"/>
    <property type="match status" value="1"/>
</dbReference>
<feature type="binding site" evidence="7">
    <location>
        <position position="174"/>
    </location>
    <ligand>
        <name>1D-myo-inositol 3-phosphate</name>
        <dbReference type="ChEBI" id="CHEBI:58401"/>
    </ligand>
</feature>
<feature type="binding site" evidence="7">
    <location>
        <begin position="54"/>
        <end position="55"/>
    </location>
    <ligand>
        <name>UDP-N-acetyl-alpha-D-glucosamine</name>
        <dbReference type="ChEBI" id="CHEBI:57705"/>
    </ligand>
</feature>
<comment type="function">
    <text evidence="7">Catalyzes the transfer of a N-acetyl-glucosamine moiety to 1D-myo-inositol 3-phosphate to produce 1D-myo-inositol 2-acetamido-2-deoxy-glucopyranoside 3-phosphate in the mycothiol biosynthesis pathway.</text>
</comment>
<dbReference type="PANTHER" id="PTHR45947">
    <property type="entry name" value="SULFOQUINOVOSYL TRANSFERASE SQD2"/>
    <property type="match status" value="1"/>
</dbReference>
<dbReference type="GO" id="GO:0008375">
    <property type="term" value="F:acetylglucosaminyltransferase activity"/>
    <property type="evidence" value="ECO:0007669"/>
    <property type="project" value="UniProtKB-UniRule"/>
</dbReference>
<dbReference type="AlphaFoldDB" id="A0A6P2BML9"/>
<dbReference type="InterPro" id="IPR001296">
    <property type="entry name" value="Glyco_trans_1"/>
</dbReference>
<dbReference type="InterPro" id="IPR017814">
    <property type="entry name" value="Mycothiol_biosynthesis_MshA"/>
</dbReference>
<keyword evidence="3 7" id="KW-0808">Transferase</keyword>
<organism evidence="10 11">
    <name type="scientific">Trebonia kvetii</name>
    <dbReference type="NCBI Taxonomy" id="2480626"/>
    <lineage>
        <taxon>Bacteria</taxon>
        <taxon>Bacillati</taxon>
        <taxon>Actinomycetota</taxon>
        <taxon>Actinomycetes</taxon>
        <taxon>Streptosporangiales</taxon>
        <taxon>Treboniaceae</taxon>
        <taxon>Trebonia</taxon>
    </lineage>
</organism>
<feature type="binding site" evidence="7">
    <location>
        <position position="347"/>
    </location>
    <ligand>
        <name>Mg(2+)</name>
        <dbReference type="ChEBI" id="CHEBI:18420"/>
    </ligand>
</feature>
<name>A0A6P2BML9_9ACTN</name>
<evidence type="ECO:0000313" key="11">
    <source>
        <dbReference type="Proteomes" id="UP000460272"/>
    </source>
</evidence>
<feature type="binding site" evidence="7">
    <location>
        <position position="117"/>
    </location>
    <ligand>
        <name>1D-myo-inositol 3-phosphate</name>
        <dbReference type="ChEBI" id="CHEBI:58401"/>
    </ligand>
</feature>
<dbReference type="HAMAP" id="MF_01695">
    <property type="entry name" value="MshA"/>
    <property type="match status" value="1"/>
</dbReference>
<gene>
    <name evidence="7 10" type="primary">mshA</name>
    <name evidence="10" type="ORF">EAS64_39505</name>
</gene>
<dbReference type="Proteomes" id="UP000460272">
    <property type="component" value="Unassembled WGS sequence"/>
</dbReference>
<dbReference type="EC" id="2.4.1.250" evidence="7"/>
<dbReference type="NCBIfam" id="TIGR03449">
    <property type="entry name" value="mycothiol_MshA"/>
    <property type="match status" value="1"/>
</dbReference>
<dbReference type="OrthoDB" id="9810929at2"/>
<feature type="binding site" evidence="7">
    <location>
        <position position="48"/>
    </location>
    <ligand>
        <name>1D-myo-inositol 3-phosphate</name>
        <dbReference type="ChEBI" id="CHEBI:58401"/>
    </ligand>
</feature>
<feature type="binding site" evidence="7">
    <location>
        <position position="194"/>
    </location>
    <ligand>
        <name>1D-myo-inositol 3-phosphate</name>
        <dbReference type="ChEBI" id="CHEBI:58401"/>
    </ligand>
</feature>
<feature type="binding site" evidence="7">
    <location>
        <position position="374"/>
    </location>
    <ligand>
        <name>Mg(2+)</name>
        <dbReference type="ChEBI" id="CHEBI:18420"/>
    </ligand>
</feature>
<protein>
    <recommendedName>
        <fullName evidence="7">D-inositol-3-phosphate glycosyltransferase</fullName>
        <ecNumber evidence="7">2.4.1.250</ecNumber>
    </recommendedName>
    <alternativeName>
        <fullName evidence="7">N-acetylglucosamine-inositol-phosphate N-acetylglucosaminyltransferase</fullName>
        <shortName evidence="7">GlcNAc-Ins-P N-acetylglucosaminyltransferase</shortName>
    </alternativeName>
</protein>
<proteinExistence type="inferred from homology"/>
<feature type="binding site" evidence="7">
    <location>
        <position position="368"/>
    </location>
    <ligand>
        <name>UDP-N-acetyl-alpha-D-glucosamine</name>
        <dbReference type="ChEBI" id="CHEBI:57705"/>
    </ligand>
</feature>
<evidence type="ECO:0000256" key="7">
    <source>
        <dbReference type="HAMAP-Rule" id="MF_01695"/>
    </source>
</evidence>
<feature type="binding site" evidence="7">
    <location>
        <position position="271"/>
    </location>
    <ligand>
        <name>UDP-N-acetyl-alpha-D-glucosamine</name>
        <dbReference type="ChEBI" id="CHEBI:57705"/>
    </ligand>
</feature>
<comment type="caution">
    <text evidence="10">The sequence shown here is derived from an EMBL/GenBank/DDBJ whole genome shotgun (WGS) entry which is preliminary data.</text>
</comment>
<keyword evidence="11" id="KW-1185">Reference proteome</keyword>
<keyword evidence="5 7" id="KW-0460">Magnesium</keyword>
<evidence type="ECO:0000313" key="10">
    <source>
        <dbReference type="EMBL" id="TVZ00212.1"/>
    </source>
</evidence>
<feature type="binding site" evidence="7">
    <location>
        <position position="276"/>
    </location>
    <ligand>
        <name>UDP-N-acetyl-alpha-D-glucosamine</name>
        <dbReference type="ChEBI" id="CHEBI:57705"/>
    </ligand>
</feature>
<keyword evidence="2 7" id="KW-0328">Glycosyltransferase</keyword>
<accession>A0A6P2BML9</accession>
<feature type="domain" description="Glycosyltransferase subfamily 4-like N-terminal" evidence="9">
    <location>
        <begin position="61"/>
        <end position="236"/>
    </location>
</feature>
<dbReference type="InterPro" id="IPR028098">
    <property type="entry name" value="Glyco_trans_4-like_N"/>
</dbReference>
<dbReference type="PANTHER" id="PTHR45947:SF3">
    <property type="entry name" value="SULFOQUINOVOSYL TRANSFERASE SQD2"/>
    <property type="match status" value="1"/>
</dbReference>
<feature type="binding site" evidence="7">
    <location>
        <position position="150"/>
    </location>
    <ligand>
        <name>1D-myo-inositol 3-phosphate</name>
        <dbReference type="ChEBI" id="CHEBI:58401"/>
    </ligand>
</feature>
<dbReference type="Pfam" id="PF13579">
    <property type="entry name" value="Glyco_trans_4_4"/>
    <property type="match status" value="1"/>
</dbReference>
<reference evidence="10 11" key="1">
    <citation type="submission" date="2018-11" db="EMBL/GenBank/DDBJ databases">
        <title>Trebonia kvetii gen.nov., sp.nov., a novel acidophilic actinobacterium, and proposal of the new actinobacterial family Treboniaceae fam. nov.</title>
        <authorList>
            <person name="Rapoport D."/>
            <person name="Sagova-Mareckova M."/>
            <person name="Sedlacek I."/>
            <person name="Provaznik J."/>
            <person name="Kralova S."/>
            <person name="Pavlinic D."/>
            <person name="Benes V."/>
            <person name="Kopecky J."/>
        </authorList>
    </citation>
    <scope>NUCLEOTIDE SEQUENCE [LARGE SCALE GENOMIC DNA]</scope>
    <source>
        <strain evidence="10 11">15Tr583</strain>
    </source>
</reference>
<comment type="similarity">
    <text evidence="1 7">Belongs to the glycosyltransferase group 1 family. MshA subfamily.</text>
</comment>
<feature type="binding site" evidence="7">
    <location>
        <position position="360"/>
    </location>
    <ligand>
        <name>UDP-N-acetyl-alpha-D-glucosamine</name>
        <dbReference type="ChEBI" id="CHEBI:57705"/>
    </ligand>
</feature>
<evidence type="ECO:0000256" key="1">
    <source>
        <dbReference type="ARBA" id="ARBA00008449"/>
    </source>
</evidence>
<evidence type="ECO:0000256" key="3">
    <source>
        <dbReference type="ARBA" id="ARBA00022679"/>
    </source>
</evidence>
<feature type="domain" description="Glycosyl transferase family 1" evidence="8">
    <location>
        <begin position="251"/>
        <end position="424"/>
    </location>
</feature>
<dbReference type="InterPro" id="IPR050194">
    <property type="entry name" value="Glycosyltransferase_grp1"/>
</dbReference>
<dbReference type="GO" id="GO:0000287">
    <property type="term" value="F:magnesium ion binding"/>
    <property type="evidence" value="ECO:0007669"/>
    <property type="project" value="UniProtKB-UniRule"/>
</dbReference>